<sequence length="155" mass="17006">MLIRPTTTRDAHQLQPLFNQLGYPAGPDAIARRLARISGQQDYAAWVAQTDRGAISGFAGGHLIMPFENDEPAAQLLALVVDEQARGQGIGRALVAECERWAMQHGAHRLTLNSSTKRKAAHAFYEQMGFTSTGLRFVKKVTDTRTESGSVLQED</sequence>
<name>A0A895XS78_9ACTN</name>
<gene>
    <name evidence="4" type="ORF">JQS30_11945</name>
</gene>
<dbReference type="AlphaFoldDB" id="A0A895XS78"/>
<evidence type="ECO:0000256" key="1">
    <source>
        <dbReference type="ARBA" id="ARBA00022679"/>
    </source>
</evidence>
<evidence type="ECO:0000259" key="3">
    <source>
        <dbReference type="PROSITE" id="PS51186"/>
    </source>
</evidence>
<dbReference type="PROSITE" id="PS51186">
    <property type="entry name" value="GNAT"/>
    <property type="match status" value="1"/>
</dbReference>
<evidence type="ECO:0000256" key="2">
    <source>
        <dbReference type="ARBA" id="ARBA00023315"/>
    </source>
</evidence>
<evidence type="ECO:0000313" key="5">
    <source>
        <dbReference type="Proteomes" id="UP000662939"/>
    </source>
</evidence>
<keyword evidence="2" id="KW-0012">Acyltransferase</keyword>
<feature type="domain" description="N-acetyltransferase" evidence="3">
    <location>
        <begin position="1"/>
        <end position="155"/>
    </location>
</feature>
<dbReference type="Proteomes" id="UP000662939">
    <property type="component" value="Chromosome"/>
</dbReference>
<dbReference type="Gene3D" id="3.40.630.30">
    <property type="match status" value="1"/>
</dbReference>
<keyword evidence="1" id="KW-0808">Transferase</keyword>
<dbReference type="GO" id="GO:0016747">
    <property type="term" value="F:acyltransferase activity, transferring groups other than amino-acyl groups"/>
    <property type="evidence" value="ECO:0007669"/>
    <property type="project" value="InterPro"/>
</dbReference>
<dbReference type="EMBL" id="CP070496">
    <property type="protein sequence ID" value="QSB04488.1"/>
    <property type="molecule type" value="Genomic_DNA"/>
</dbReference>
<dbReference type="PANTHER" id="PTHR43877:SF1">
    <property type="entry name" value="ACETYLTRANSFERASE"/>
    <property type="match status" value="1"/>
</dbReference>
<proteinExistence type="predicted"/>
<dbReference type="InterPro" id="IPR000182">
    <property type="entry name" value="GNAT_dom"/>
</dbReference>
<dbReference type="Pfam" id="PF00583">
    <property type="entry name" value="Acetyltransf_1"/>
    <property type="match status" value="1"/>
</dbReference>
<dbReference type="SUPFAM" id="SSF55729">
    <property type="entry name" value="Acyl-CoA N-acyltransferases (Nat)"/>
    <property type="match status" value="1"/>
</dbReference>
<dbReference type="RefSeq" id="WP_213170487.1">
    <property type="nucleotide sequence ID" value="NZ_CP070496.1"/>
</dbReference>
<dbReference type="KEGG" id="nav:JQS30_11945"/>
<dbReference type="CDD" id="cd04301">
    <property type="entry name" value="NAT_SF"/>
    <property type="match status" value="1"/>
</dbReference>
<reference evidence="4" key="1">
    <citation type="submission" date="2021-02" db="EMBL/GenBank/DDBJ databases">
        <title>Natronoglycomyces albus gen. nov., sp. nov, a haloalkaliphilic actinobacterium from a soda solonchak soil.</title>
        <authorList>
            <person name="Sorokin D.Y."/>
            <person name="Khijniak T.V."/>
            <person name="Zakharycheva A.P."/>
            <person name="Boueva O.V."/>
            <person name="Ariskina E.V."/>
            <person name="Hahnke R.L."/>
            <person name="Bunk B."/>
            <person name="Sproer C."/>
            <person name="Schumann P."/>
            <person name="Evtushenko L.I."/>
            <person name="Kublanov I.V."/>
        </authorList>
    </citation>
    <scope>NUCLEOTIDE SEQUENCE</scope>
    <source>
        <strain evidence="4">DSM 106290</strain>
    </source>
</reference>
<dbReference type="InterPro" id="IPR050832">
    <property type="entry name" value="Bact_Acetyltransf"/>
</dbReference>
<keyword evidence="5" id="KW-1185">Reference proteome</keyword>
<accession>A0A895XS78</accession>
<dbReference type="PANTHER" id="PTHR43877">
    <property type="entry name" value="AMINOALKYLPHOSPHONATE N-ACETYLTRANSFERASE-RELATED-RELATED"/>
    <property type="match status" value="1"/>
</dbReference>
<dbReference type="InterPro" id="IPR016181">
    <property type="entry name" value="Acyl_CoA_acyltransferase"/>
</dbReference>
<evidence type="ECO:0000313" key="4">
    <source>
        <dbReference type="EMBL" id="QSB04488.1"/>
    </source>
</evidence>
<organism evidence="4 5">
    <name type="scientific">Natronoglycomyces albus</name>
    <dbReference type="NCBI Taxonomy" id="2811108"/>
    <lineage>
        <taxon>Bacteria</taxon>
        <taxon>Bacillati</taxon>
        <taxon>Actinomycetota</taxon>
        <taxon>Actinomycetes</taxon>
        <taxon>Glycomycetales</taxon>
        <taxon>Glycomycetaceae</taxon>
        <taxon>Natronoglycomyces</taxon>
    </lineage>
</organism>
<protein>
    <submittedName>
        <fullName evidence="4">GNAT family N-acetyltransferase</fullName>
    </submittedName>
</protein>